<keyword evidence="8" id="KW-1185">Reference proteome</keyword>
<evidence type="ECO:0000256" key="5">
    <source>
        <dbReference type="ARBA" id="ARBA00023136"/>
    </source>
</evidence>
<organism evidence="7 8">
    <name type="scientific">Pseudidiomarina aestuarii</name>
    <dbReference type="NCBI Taxonomy" id="624146"/>
    <lineage>
        <taxon>Bacteria</taxon>
        <taxon>Pseudomonadati</taxon>
        <taxon>Pseudomonadota</taxon>
        <taxon>Gammaproteobacteria</taxon>
        <taxon>Alteromonadales</taxon>
        <taxon>Idiomarinaceae</taxon>
        <taxon>Pseudidiomarina</taxon>
    </lineage>
</organism>
<dbReference type="GO" id="GO:0016020">
    <property type="term" value="C:membrane"/>
    <property type="evidence" value="ECO:0007669"/>
    <property type="project" value="UniProtKB-SubCell"/>
</dbReference>
<feature type="transmembrane region" description="Helical" evidence="6">
    <location>
        <begin position="46"/>
        <end position="69"/>
    </location>
</feature>
<dbReference type="GO" id="GO:0033013">
    <property type="term" value="P:tetrapyrrole metabolic process"/>
    <property type="evidence" value="ECO:0007669"/>
    <property type="project" value="UniProtKB-ARBA"/>
</dbReference>
<dbReference type="PIRSF" id="PIRSF005859">
    <property type="entry name" value="PBR"/>
    <property type="match status" value="1"/>
</dbReference>
<name>A0A7Z7ESY0_9GAMM</name>
<evidence type="ECO:0000256" key="1">
    <source>
        <dbReference type="ARBA" id="ARBA00004141"/>
    </source>
</evidence>
<dbReference type="CDD" id="cd15904">
    <property type="entry name" value="TSPO_MBR"/>
    <property type="match status" value="1"/>
</dbReference>
<feature type="transmembrane region" description="Helical" evidence="6">
    <location>
        <begin position="81"/>
        <end position="100"/>
    </location>
</feature>
<feature type="transmembrane region" description="Helical" evidence="6">
    <location>
        <begin position="134"/>
        <end position="155"/>
    </location>
</feature>
<dbReference type="PANTHER" id="PTHR10057">
    <property type="entry name" value="PERIPHERAL-TYPE BENZODIAZEPINE RECEPTOR"/>
    <property type="match status" value="1"/>
</dbReference>
<reference evidence="8" key="1">
    <citation type="journal article" date="2018" name="Front. Microbiol.">
        <title>Genome-Based Analysis Reveals the Taxonomy and Diversity of the Family Idiomarinaceae.</title>
        <authorList>
            <person name="Liu Y."/>
            <person name="Lai Q."/>
            <person name="Shao Z."/>
        </authorList>
    </citation>
    <scope>NUCLEOTIDE SEQUENCE [LARGE SCALE GENOMIC DNA]</scope>
    <source>
        <strain evidence="8">KYW314</strain>
    </source>
</reference>
<sequence>MSLAKQVGGLFGWLALSYLVAFVGGIGSANAPVFYRELMLPDWAPAAWLFGPVWTALYTLMGIAAWLIWREYGFTGDAKRALQINFIQLALNALWSWLFFAWYLGAISYIEIIILWGAILITIAAYWRVNRAAAILLIPYLMWVTFAAALNYSIWQLNPGVL</sequence>
<comment type="caution">
    <text evidence="7">The sequence shown here is derived from an EMBL/GenBank/DDBJ whole genome shotgun (WGS) entry which is preliminary data.</text>
</comment>
<dbReference type="InterPro" id="IPR004307">
    <property type="entry name" value="TspO_MBR"/>
</dbReference>
<dbReference type="Gene3D" id="1.20.1260.100">
    <property type="entry name" value="TspO/MBR protein"/>
    <property type="match status" value="1"/>
</dbReference>
<evidence type="ECO:0000256" key="3">
    <source>
        <dbReference type="ARBA" id="ARBA00022692"/>
    </source>
</evidence>
<accession>A0A7Z7ESY0</accession>
<protein>
    <submittedName>
        <fullName evidence="7">Sensory protein</fullName>
    </submittedName>
</protein>
<dbReference type="AlphaFoldDB" id="A0A7Z7ESY0"/>
<evidence type="ECO:0000313" key="8">
    <source>
        <dbReference type="Proteomes" id="UP000287766"/>
    </source>
</evidence>
<keyword evidence="4 6" id="KW-1133">Transmembrane helix</keyword>
<comment type="similarity">
    <text evidence="2">Belongs to the TspO/BZRP family.</text>
</comment>
<keyword evidence="5 6" id="KW-0472">Membrane</keyword>
<dbReference type="InterPro" id="IPR038330">
    <property type="entry name" value="TspO/MBR-related_sf"/>
</dbReference>
<dbReference type="Pfam" id="PF03073">
    <property type="entry name" value="TspO_MBR"/>
    <property type="match status" value="1"/>
</dbReference>
<evidence type="ECO:0000256" key="2">
    <source>
        <dbReference type="ARBA" id="ARBA00007524"/>
    </source>
</evidence>
<dbReference type="PANTHER" id="PTHR10057:SF0">
    <property type="entry name" value="TRANSLOCATOR PROTEIN"/>
    <property type="match status" value="1"/>
</dbReference>
<comment type="subcellular location">
    <subcellularLocation>
        <location evidence="1">Membrane</location>
        <topology evidence="1">Multi-pass membrane protein</topology>
    </subcellularLocation>
</comment>
<feature type="transmembrane region" description="Helical" evidence="6">
    <location>
        <begin position="106"/>
        <end position="127"/>
    </location>
</feature>
<dbReference type="Proteomes" id="UP000287766">
    <property type="component" value="Unassembled WGS sequence"/>
</dbReference>
<keyword evidence="3 6" id="KW-0812">Transmembrane</keyword>
<gene>
    <name evidence="7" type="ORF">CWE22_09250</name>
</gene>
<feature type="transmembrane region" description="Helical" evidence="6">
    <location>
        <begin position="7"/>
        <end position="26"/>
    </location>
</feature>
<evidence type="ECO:0000256" key="4">
    <source>
        <dbReference type="ARBA" id="ARBA00022989"/>
    </source>
</evidence>
<evidence type="ECO:0000256" key="6">
    <source>
        <dbReference type="SAM" id="Phobius"/>
    </source>
</evidence>
<proteinExistence type="inferred from homology"/>
<evidence type="ECO:0000313" key="7">
    <source>
        <dbReference type="EMBL" id="RUO39474.1"/>
    </source>
</evidence>
<dbReference type="EMBL" id="PIPR01000002">
    <property type="protein sequence ID" value="RUO39474.1"/>
    <property type="molecule type" value="Genomic_DNA"/>
</dbReference>
<dbReference type="FunFam" id="1.20.1260.100:FF:000001">
    <property type="entry name" value="translocator protein 2"/>
    <property type="match status" value="1"/>
</dbReference>
<dbReference type="RefSeq" id="WP_169931147.1">
    <property type="nucleotide sequence ID" value="NZ_PIPR01000002.1"/>
</dbReference>